<name>A0A075UPQ0_9PSEU</name>
<dbReference type="HOGENOM" id="CLU_1168735_0_0_11"/>
<evidence type="ECO:0000256" key="1">
    <source>
        <dbReference type="SAM" id="Phobius"/>
    </source>
</evidence>
<feature type="transmembrane region" description="Helical" evidence="1">
    <location>
        <begin position="6"/>
        <end position="27"/>
    </location>
</feature>
<dbReference type="RefSeq" id="WP_038512423.1">
    <property type="nucleotide sequence ID" value="NZ_CP008953.1"/>
</dbReference>
<proteinExistence type="predicted"/>
<organism evidence="2 3">
    <name type="scientific">Amycolatopsis japonica</name>
    <dbReference type="NCBI Taxonomy" id="208439"/>
    <lineage>
        <taxon>Bacteria</taxon>
        <taxon>Bacillati</taxon>
        <taxon>Actinomycetota</taxon>
        <taxon>Actinomycetes</taxon>
        <taxon>Pseudonocardiales</taxon>
        <taxon>Pseudonocardiaceae</taxon>
        <taxon>Amycolatopsis</taxon>
        <taxon>Amycolatopsis japonica group</taxon>
    </lineage>
</organism>
<evidence type="ECO:0000313" key="3">
    <source>
        <dbReference type="Proteomes" id="UP000028492"/>
    </source>
</evidence>
<sequence>MAWDNVLGVAIVMGIFGLGILVVLWPGEKHGRRLLTRWGIDRPSDEDVTEAVRYLKRRRIAYPCLFVLLPVLGDAAGLAEDTPWTIVWTLLLGGLFGELFAFRPPKTAQRRAMLAHRKVRDVIPAWALVLLGLTTGAGLTYYAAHGRWQAVAVVAGCGLVAAGIVALAVRRPAAGDPVVDLVLRARSARVATGLAIAVPGALFDAEMSAAAVGVFVLGLIALRVVAGPHRSVAAAAS</sequence>
<feature type="transmembrane region" description="Helical" evidence="1">
    <location>
        <begin position="181"/>
        <end position="202"/>
    </location>
</feature>
<evidence type="ECO:0000313" key="2">
    <source>
        <dbReference type="EMBL" id="AIG76152.1"/>
    </source>
</evidence>
<keyword evidence="1" id="KW-1133">Transmembrane helix</keyword>
<keyword evidence="3" id="KW-1185">Reference proteome</keyword>
<gene>
    <name evidence="2" type="ORF">AJAP_16395</name>
</gene>
<protein>
    <submittedName>
        <fullName evidence="2">Conserved putative membrane protein</fullName>
    </submittedName>
</protein>
<feature type="transmembrane region" description="Helical" evidence="1">
    <location>
        <begin position="85"/>
        <end position="102"/>
    </location>
</feature>
<dbReference type="Proteomes" id="UP000028492">
    <property type="component" value="Chromosome"/>
</dbReference>
<keyword evidence="1" id="KW-0472">Membrane</keyword>
<dbReference type="EMBL" id="CP008953">
    <property type="protein sequence ID" value="AIG76152.1"/>
    <property type="molecule type" value="Genomic_DNA"/>
</dbReference>
<reference evidence="2 3" key="1">
    <citation type="journal article" date="2014" name="J. Biotechnol.">
        <title>Complete genome sequence of the actinobacterium Amycolatopsis japonica MG417-CF17(T) (=DSM 44213T) producing (S,S)-N,N'-ethylenediaminedisuccinic acid.</title>
        <authorList>
            <person name="Stegmann E."/>
            <person name="Albersmeier A."/>
            <person name="Spohn M."/>
            <person name="Gert H."/>
            <person name="Weber T."/>
            <person name="Wohlleben W."/>
            <person name="Kalinowski J."/>
            <person name="Ruckert C."/>
        </authorList>
    </citation>
    <scope>NUCLEOTIDE SEQUENCE [LARGE SCALE GENOMIC DNA]</scope>
    <source>
        <strain evidence="3">MG417-CF17 (DSM 44213)</strain>
    </source>
</reference>
<dbReference type="eggNOG" id="ENOG5033U9M">
    <property type="taxonomic scope" value="Bacteria"/>
</dbReference>
<keyword evidence="1" id="KW-0812">Transmembrane</keyword>
<dbReference type="STRING" id="208439.AJAP_16395"/>
<feature type="transmembrane region" description="Helical" evidence="1">
    <location>
        <begin position="208"/>
        <end position="226"/>
    </location>
</feature>
<dbReference type="AlphaFoldDB" id="A0A075UPQ0"/>
<dbReference type="KEGG" id="aja:AJAP_16395"/>
<accession>A0A075UPQ0</accession>
<feature type="transmembrane region" description="Helical" evidence="1">
    <location>
        <begin position="123"/>
        <end position="144"/>
    </location>
</feature>
<feature type="transmembrane region" description="Helical" evidence="1">
    <location>
        <begin position="150"/>
        <end position="169"/>
    </location>
</feature>
<feature type="transmembrane region" description="Helical" evidence="1">
    <location>
        <begin position="60"/>
        <end position="79"/>
    </location>
</feature>